<protein>
    <submittedName>
        <fullName evidence="1">Uncharacterized protein</fullName>
    </submittedName>
</protein>
<gene>
    <name evidence="1" type="ORF">HannXRQ_Chr08g0223751</name>
</gene>
<dbReference type="Proteomes" id="UP000215914">
    <property type="component" value="Chromosome 8"/>
</dbReference>
<dbReference type="InParanoid" id="A0A251U572"/>
<organism evidence="1 2">
    <name type="scientific">Helianthus annuus</name>
    <name type="common">Common sunflower</name>
    <dbReference type="NCBI Taxonomy" id="4232"/>
    <lineage>
        <taxon>Eukaryota</taxon>
        <taxon>Viridiplantae</taxon>
        <taxon>Streptophyta</taxon>
        <taxon>Embryophyta</taxon>
        <taxon>Tracheophyta</taxon>
        <taxon>Spermatophyta</taxon>
        <taxon>Magnoliopsida</taxon>
        <taxon>eudicotyledons</taxon>
        <taxon>Gunneridae</taxon>
        <taxon>Pentapetalae</taxon>
        <taxon>asterids</taxon>
        <taxon>campanulids</taxon>
        <taxon>Asterales</taxon>
        <taxon>Asteraceae</taxon>
        <taxon>Asteroideae</taxon>
        <taxon>Heliantheae alliance</taxon>
        <taxon>Heliantheae</taxon>
        <taxon>Helianthus</taxon>
    </lineage>
</organism>
<dbReference type="EMBL" id="CM007897">
    <property type="protein sequence ID" value="OTG18498.1"/>
    <property type="molecule type" value="Genomic_DNA"/>
</dbReference>
<keyword evidence="2" id="KW-1185">Reference proteome</keyword>
<accession>A0A251U572</accession>
<name>A0A251U572_HELAN</name>
<evidence type="ECO:0000313" key="2">
    <source>
        <dbReference type="Proteomes" id="UP000215914"/>
    </source>
</evidence>
<sequence>MNAYNEKPVLSRPQDEFYQATAEHKLSHKKRIPRLCVRCYPPSTGLMFNTCEGYFCRKKREILFNWSLKQIIPISCIMNHEKKLSYYRLYVFGIHLLAIPTFSDGKERSNPNGNVAILRDEKQPVQTRYFRIQFTDHSSPTLQRQIEGLI</sequence>
<evidence type="ECO:0000313" key="1">
    <source>
        <dbReference type="EMBL" id="OTG18498.1"/>
    </source>
</evidence>
<dbReference type="AlphaFoldDB" id="A0A251U572"/>
<reference evidence="2" key="1">
    <citation type="journal article" date="2017" name="Nature">
        <title>The sunflower genome provides insights into oil metabolism, flowering and Asterid evolution.</title>
        <authorList>
            <person name="Badouin H."/>
            <person name="Gouzy J."/>
            <person name="Grassa C.J."/>
            <person name="Murat F."/>
            <person name="Staton S.E."/>
            <person name="Cottret L."/>
            <person name="Lelandais-Briere C."/>
            <person name="Owens G.L."/>
            <person name="Carrere S."/>
            <person name="Mayjonade B."/>
            <person name="Legrand L."/>
            <person name="Gill N."/>
            <person name="Kane N.C."/>
            <person name="Bowers J.E."/>
            <person name="Hubner S."/>
            <person name="Bellec A."/>
            <person name="Berard A."/>
            <person name="Berges H."/>
            <person name="Blanchet N."/>
            <person name="Boniface M.C."/>
            <person name="Brunel D."/>
            <person name="Catrice O."/>
            <person name="Chaidir N."/>
            <person name="Claudel C."/>
            <person name="Donnadieu C."/>
            <person name="Faraut T."/>
            <person name="Fievet G."/>
            <person name="Helmstetter N."/>
            <person name="King M."/>
            <person name="Knapp S.J."/>
            <person name="Lai Z."/>
            <person name="Le Paslier M.C."/>
            <person name="Lippi Y."/>
            <person name="Lorenzon L."/>
            <person name="Mandel J.R."/>
            <person name="Marage G."/>
            <person name="Marchand G."/>
            <person name="Marquand E."/>
            <person name="Bret-Mestries E."/>
            <person name="Morien E."/>
            <person name="Nambeesan S."/>
            <person name="Nguyen T."/>
            <person name="Pegot-Espagnet P."/>
            <person name="Pouilly N."/>
            <person name="Raftis F."/>
            <person name="Sallet E."/>
            <person name="Schiex T."/>
            <person name="Thomas J."/>
            <person name="Vandecasteele C."/>
            <person name="Vares D."/>
            <person name="Vear F."/>
            <person name="Vautrin S."/>
            <person name="Crespi M."/>
            <person name="Mangin B."/>
            <person name="Burke J.M."/>
            <person name="Salse J."/>
            <person name="Munos S."/>
            <person name="Vincourt P."/>
            <person name="Rieseberg L.H."/>
            <person name="Langlade N.B."/>
        </authorList>
    </citation>
    <scope>NUCLEOTIDE SEQUENCE [LARGE SCALE GENOMIC DNA]</scope>
    <source>
        <strain evidence="2">cv. SF193</strain>
    </source>
</reference>
<proteinExistence type="predicted"/>